<comment type="caution">
    <text evidence="1">The sequence shown here is derived from an EMBL/GenBank/DDBJ whole genome shotgun (WGS) entry which is preliminary data.</text>
</comment>
<sequence length="285" mass="32799">MNRRKVAPNRTTLNCMVKYATFSNNSDALLNLLLQFKINDGGSFGLQYHLNEYETQLYLNSLVQLNQRDLAKSILTSLVTIRKKYYKLNHNDSMPMTSTVSSFDKLNKTASKCYDIIIKDQKLIQFVPHLNSNMFLPFYKTLTSFDELRQLNQIMTNNRISFTNEIIGSIFEYLHSVKSELDLTGFKYIMADLFLNKNENGNNLGLAYLLFNGKNLELFKDIVWDLMGRGHIDCKSRSILKAFSLLGNAVEHHRYINHMSVENQVALVNAVICLSDFKQSGHQVL</sequence>
<protein>
    <submittedName>
        <fullName evidence="1">Unnamed protein product</fullName>
    </submittedName>
</protein>
<dbReference type="EMBL" id="BSXS01005195">
    <property type="protein sequence ID" value="GME84036.1"/>
    <property type="molecule type" value="Genomic_DNA"/>
</dbReference>
<evidence type="ECO:0000313" key="2">
    <source>
        <dbReference type="Proteomes" id="UP001165064"/>
    </source>
</evidence>
<proteinExistence type="predicted"/>
<name>A0ACB5T952_AMBMO</name>
<reference evidence="1" key="1">
    <citation type="submission" date="2023-04" db="EMBL/GenBank/DDBJ databases">
        <title>Ambrosiozyma monospora NBRC 10751.</title>
        <authorList>
            <person name="Ichikawa N."/>
            <person name="Sato H."/>
            <person name="Tonouchi N."/>
        </authorList>
    </citation>
    <scope>NUCLEOTIDE SEQUENCE</scope>
    <source>
        <strain evidence="1">NBRC 10751</strain>
    </source>
</reference>
<dbReference type="Proteomes" id="UP001165064">
    <property type="component" value="Unassembled WGS sequence"/>
</dbReference>
<evidence type="ECO:0000313" key="1">
    <source>
        <dbReference type="EMBL" id="GME84036.1"/>
    </source>
</evidence>
<gene>
    <name evidence="1" type="ORF">Amon02_000657600</name>
</gene>
<accession>A0ACB5T952</accession>
<keyword evidence="2" id="KW-1185">Reference proteome</keyword>
<organism evidence="1 2">
    <name type="scientific">Ambrosiozyma monospora</name>
    <name type="common">Yeast</name>
    <name type="synonym">Endomycopsis monosporus</name>
    <dbReference type="NCBI Taxonomy" id="43982"/>
    <lineage>
        <taxon>Eukaryota</taxon>
        <taxon>Fungi</taxon>
        <taxon>Dikarya</taxon>
        <taxon>Ascomycota</taxon>
        <taxon>Saccharomycotina</taxon>
        <taxon>Pichiomycetes</taxon>
        <taxon>Pichiales</taxon>
        <taxon>Pichiaceae</taxon>
        <taxon>Ambrosiozyma</taxon>
    </lineage>
</organism>